<dbReference type="RefSeq" id="WP_377179433.1">
    <property type="nucleotide sequence ID" value="NZ_JBHTMY010000003.1"/>
</dbReference>
<name>A0ABW3Y5V9_9FLAO</name>
<sequence length="209" mass="24334">MKPELEERLVGLENIIHGIHHNLELMSFINYNLHREPFNLGNNLGLFWIWTSLMASQILEFYKLTNKKEKFSFTKTINIAKENKCKADFVNLETKTKELVEIYDKSDYEAVRSKYLAHQDLNVPEIGTELKGIADFSKKSVELFTLFCNEFKREQTEFNPEITESFSQIFKTIDEYEKVKALLIARLIQGNETIAISEIQDIVNENNSG</sequence>
<organism evidence="1 2">
    <name type="scientific">Namhaeicola litoreus</name>
    <dbReference type="NCBI Taxonomy" id="1052145"/>
    <lineage>
        <taxon>Bacteria</taxon>
        <taxon>Pseudomonadati</taxon>
        <taxon>Bacteroidota</taxon>
        <taxon>Flavobacteriia</taxon>
        <taxon>Flavobacteriales</taxon>
        <taxon>Flavobacteriaceae</taxon>
        <taxon>Namhaeicola</taxon>
    </lineage>
</organism>
<evidence type="ECO:0008006" key="3">
    <source>
        <dbReference type="Google" id="ProtNLM"/>
    </source>
</evidence>
<proteinExistence type="predicted"/>
<comment type="caution">
    <text evidence="1">The sequence shown here is derived from an EMBL/GenBank/DDBJ whole genome shotgun (WGS) entry which is preliminary data.</text>
</comment>
<dbReference type="Proteomes" id="UP001597201">
    <property type="component" value="Unassembled WGS sequence"/>
</dbReference>
<protein>
    <recommendedName>
        <fullName evidence="3">HEPN AbiU2-like domain-containing protein</fullName>
    </recommendedName>
</protein>
<evidence type="ECO:0000313" key="1">
    <source>
        <dbReference type="EMBL" id="MFD1316447.1"/>
    </source>
</evidence>
<gene>
    <name evidence="1" type="ORF">ACFQ39_12530</name>
</gene>
<evidence type="ECO:0000313" key="2">
    <source>
        <dbReference type="Proteomes" id="UP001597201"/>
    </source>
</evidence>
<keyword evidence="2" id="KW-1185">Reference proteome</keyword>
<dbReference type="EMBL" id="JBHTMY010000003">
    <property type="protein sequence ID" value="MFD1316447.1"/>
    <property type="molecule type" value="Genomic_DNA"/>
</dbReference>
<reference evidence="2" key="1">
    <citation type="journal article" date="2019" name="Int. J. Syst. Evol. Microbiol.">
        <title>The Global Catalogue of Microorganisms (GCM) 10K type strain sequencing project: providing services to taxonomists for standard genome sequencing and annotation.</title>
        <authorList>
            <consortium name="The Broad Institute Genomics Platform"/>
            <consortium name="The Broad Institute Genome Sequencing Center for Infectious Disease"/>
            <person name="Wu L."/>
            <person name="Ma J."/>
        </authorList>
    </citation>
    <scope>NUCLEOTIDE SEQUENCE [LARGE SCALE GENOMIC DNA]</scope>
    <source>
        <strain evidence="2">CCUG 61485</strain>
    </source>
</reference>
<accession>A0ABW3Y5V9</accession>